<feature type="region of interest" description="Disordered" evidence="5">
    <location>
        <begin position="1"/>
        <end position="23"/>
    </location>
</feature>
<gene>
    <name evidence="8" type="ORF">QN277_024586</name>
</gene>
<dbReference type="Pfam" id="PF06839">
    <property type="entry name" value="Zn_ribbon_GRF"/>
    <property type="match status" value="1"/>
</dbReference>
<dbReference type="PROSITE" id="PS51999">
    <property type="entry name" value="ZF_GRF"/>
    <property type="match status" value="1"/>
</dbReference>
<keyword evidence="3" id="KW-0862">Zinc</keyword>
<organism evidence="8 9">
    <name type="scientific">Acacia crassicarpa</name>
    <name type="common">northern wattle</name>
    <dbReference type="NCBI Taxonomy" id="499986"/>
    <lineage>
        <taxon>Eukaryota</taxon>
        <taxon>Viridiplantae</taxon>
        <taxon>Streptophyta</taxon>
        <taxon>Embryophyta</taxon>
        <taxon>Tracheophyta</taxon>
        <taxon>Spermatophyta</taxon>
        <taxon>Magnoliopsida</taxon>
        <taxon>eudicotyledons</taxon>
        <taxon>Gunneridae</taxon>
        <taxon>Pentapetalae</taxon>
        <taxon>rosids</taxon>
        <taxon>fabids</taxon>
        <taxon>Fabales</taxon>
        <taxon>Fabaceae</taxon>
        <taxon>Caesalpinioideae</taxon>
        <taxon>mimosoid clade</taxon>
        <taxon>Acacieae</taxon>
        <taxon>Acacia</taxon>
    </lineage>
</organism>
<evidence type="ECO:0000256" key="5">
    <source>
        <dbReference type="SAM" id="MobiDB-lite"/>
    </source>
</evidence>
<protein>
    <recommendedName>
        <fullName evidence="7">GRF-type domain-containing protein</fullName>
    </recommendedName>
</protein>
<evidence type="ECO:0000259" key="7">
    <source>
        <dbReference type="PROSITE" id="PS51999"/>
    </source>
</evidence>
<keyword evidence="6" id="KW-0812">Transmembrane</keyword>
<dbReference type="GO" id="GO:0008270">
    <property type="term" value="F:zinc ion binding"/>
    <property type="evidence" value="ECO:0007669"/>
    <property type="project" value="UniProtKB-KW"/>
</dbReference>
<accession>A0AAE1JE40</accession>
<keyword evidence="9" id="KW-1185">Reference proteome</keyword>
<proteinExistence type="predicted"/>
<evidence type="ECO:0000256" key="3">
    <source>
        <dbReference type="ARBA" id="ARBA00022833"/>
    </source>
</evidence>
<dbReference type="AlphaFoldDB" id="A0AAE1JE40"/>
<evidence type="ECO:0000256" key="2">
    <source>
        <dbReference type="ARBA" id="ARBA00022771"/>
    </source>
</evidence>
<keyword evidence="2 4" id="KW-0863">Zinc-finger</keyword>
<dbReference type="InterPro" id="IPR010666">
    <property type="entry name" value="Znf_GRF"/>
</dbReference>
<feature type="transmembrane region" description="Helical" evidence="6">
    <location>
        <begin position="141"/>
        <end position="159"/>
    </location>
</feature>
<dbReference type="EMBL" id="JAWXYG010000007">
    <property type="protein sequence ID" value="KAK4267858.1"/>
    <property type="molecule type" value="Genomic_DNA"/>
</dbReference>
<keyword evidence="6" id="KW-0472">Membrane</keyword>
<keyword evidence="6" id="KW-1133">Transmembrane helix</keyword>
<feature type="domain" description="GRF-type" evidence="7">
    <location>
        <begin position="43"/>
        <end position="85"/>
    </location>
</feature>
<name>A0AAE1JE40_9FABA</name>
<evidence type="ECO:0000313" key="8">
    <source>
        <dbReference type="EMBL" id="KAK4267858.1"/>
    </source>
</evidence>
<evidence type="ECO:0000256" key="4">
    <source>
        <dbReference type="PROSITE-ProRule" id="PRU01343"/>
    </source>
</evidence>
<sequence length="161" mass="18814">MDQRRGVPESTDSTSSTSTRRRRATMLRRVDGDVAEWRSSMMCHCGLFARLYTSCIEQNPDRRFFECRNYQQGRGCGFFKWHDSEMGERAKDVINELPGHVENLNDRNAGLRTMDEGGVARNVEDNIASIYANMRKNERRLKQTLFALFITWLFCLFLLCR</sequence>
<evidence type="ECO:0000256" key="1">
    <source>
        <dbReference type="ARBA" id="ARBA00022723"/>
    </source>
</evidence>
<evidence type="ECO:0000256" key="6">
    <source>
        <dbReference type="SAM" id="Phobius"/>
    </source>
</evidence>
<keyword evidence="1" id="KW-0479">Metal-binding</keyword>
<dbReference type="PANTHER" id="PTHR33248">
    <property type="entry name" value="ZINC ION-BINDING PROTEIN"/>
    <property type="match status" value="1"/>
</dbReference>
<evidence type="ECO:0000313" key="9">
    <source>
        <dbReference type="Proteomes" id="UP001293593"/>
    </source>
</evidence>
<dbReference type="Proteomes" id="UP001293593">
    <property type="component" value="Unassembled WGS sequence"/>
</dbReference>
<reference evidence="8" key="1">
    <citation type="submission" date="2023-10" db="EMBL/GenBank/DDBJ databases">
        <title>Chromosome-level genome of the transformable northern wattle, Acacia crassicarpa.</title>
        <authorList>
            <person name="Massaro I."/>
            <person name="Sinha N.R."/>
            <person name="Poethig S."/>
            <person name="Leichty A.R."/>
        </authorList>
    </citation>
    <scope>NUCLEOTIDE SEQUENCE</scope>
    <source>
        <strain evidence="8">Acra3RX</strain>
        <tissue evidence="8">Leaf</tissue>
    </source>
</reference>
<comment type="caution">
    <text evidence="8">The sequence shown here is derived from an EMBL/GenBank/DDBJ whole genome shotgun (WGS) entry which is preliminary data.</text>
</comment>